<comment type="caution">
    <text evidence="16">The sequence shown here is derived from an EMBL/GenBank/DDBJ whole genome shotgun (WGS) entry which is preliminary data.</text>
</comment>
<dbReference type="AlphaFoldDB" id="A0A315VC47"/>
<dbReference type="Proteomes" id="UP000250572">
    <property type="component" value="Unassembled WGS sequence"/>
</dbReference>
<keyword evidence="15" id="KW-0732">Signal</keyword>
<comment type="subunit">
    <text evidence="13">Homodimer. Interacts with HOOK1. Interacts with HOOK2. Interacts with HOOK3.</text>
</comment>
<name>A0A315VC47_GAMAF</name>
<feature type="compositionally biased region" description="Polar residues" evidence="14">
    <location>
        <begin position="452"/>
        <end position="462"/>
    </location>
</feature>
<keyword evidence="17" id="KW-1185">Reference proteome</keyword>
<evidence type="ECO:0000256" key="15">
    <source>
        <dbReference type="SAM" id="SignalP"/>
    </source>
</evidence>
<evidence type="ECO:0000313" key="16">
    <source>
        <dbReference type="EMBL" id="PWA20963.1"/>
    </source>
</evidence>
<accession>A0A315VC47</accession>
<organism evidence="16 17">
    <name type="scientific">Gambusia affinis</name>
    <name type="common">Western mosquitofish</name>
    <name type="synonym">Heterandria affinis</name>
    <dbReference type="NCBI Taxonomy" id="33528"/>
    <lineage>
        <taxon>Eukaryota</taxon>
        <taxon>Metazoa</taxon>
        <taxon>Chordata</taxon>
        <taxon>Craniata</taxon>
        <taxon>Vertebrata</taxon>
        <taxon>Euteleostomi</taxon>
        <taxon>Actinopterygii</taxon>
        <taxon>Neopterygii</taxon>
        <taxon>Teleostei</taxon>
        <taxon>Neoteleostei</taxon>
        <taxon>Acanthomorphata</taxon>
        <taxon>Ovalentaria</taxon>
        <taxon>Atherinomorphae</taxon>
        <taxon>Cyprinodontiformes</taxon>
        <taxon>Poeciliidae</taxon>
        <taxon>Poeciliinae</taxon>
        <taxon>Gambusia</taxon>
    </lineage>
</organism>
<dbReference type="STRING" id="33528.ENSGAFP00000020170"/>
<sequence length="699" mass="80193">MISISILVLISSFLFSSTLMSVTGTDMKPLHLCAMSPSSSSSSFFFFAFWRIVVAISARWKKPTTAAAVTAAAPLNARAPLLVVPAADRPAVPWDMNRKFKSLESHSLPGGKVADEPPAPASPFNREPKHRFALALAVCFTDKRTMDAIFKKNTKIMTEANSSKSQEDYEDDFEKDLDWLISEEGQSEQGSDYGDIDAEIDKELANEETPGEGIGNENKDQKPDNVEEDKERWPSPMEPLSYDIDKESTSLRAESPTPEIDEEQMDILDKIEQANKELQEQETPDMTRQRRLHFKDTLVDLVVPPLLSDSDDTDEEKERALFEGASFVVSEMLSNLIIDSSGQVSIKEGAMVSYAESEVSRRRSKVFIGDTKEEVSSEERAKVTDADSEVSRKTSELTFSPYDESKEFRRFSVEGLQETKESKVLVEKDGKFDLVSMKDMESQSLLPPIVNNVGSGTQSSAHLQPPFQLGTDQRQAPRPPTERKVRPNSASQGQRGPQMINGKRRVQSATGTHCKATFALSPQQKELLQKMKEKKERLAREAEQRKREEEELRRQENEQAFASWLIRKREQVFEERKIHHAKEIERINAKRDFYDPEKAYRSWLKKKKEQVQRERQVLEVRKLEEECNCLMHSRQECDRAFNLWLKRKHDEKRAQQLLSLERSRRLAIEVRRARRMSELLCSMRETRPFQFTDDSAYRY</sequence>
<protein>
    <recommendedName>
        <fullName evidence="5">Coiled-coil domain-containing protein 181</fullName>
    </recommendedName>
</protein>
<comment type="function">
    <text evidence="1">Microtubule-binding protein that localizes to the microtubular manchette of elongating spermatids.</text>
</comment>
<evidence type="ECO:0000256" key="1">
    <source>
        <dbReference type="ARBA" id="ARBA00002213"/>
    </source>
</evidence>
<feature type="region of interest" description="Disordered" evidence="14">
    <location>
        <begin position="105"/>
        <end position="126"/>
    </location>
</feature>
<evidence type="ECO:0000256" key="14">
    <source>
        <dbReference type="SAM" id="MobiDB-lite"/>
    </source>
</evidence>
<gene>
    <name evidence="16" type="ORF">CCH79_00007100</name>
</gene>
<feature type="chain" id="PRO_5016282024" description="Coiled-coil domain-containing protein 181" evidence="15">
    <location>
        <begin position="25"/>
        <end position="699"/>
    </location>
</feature>
<evidence type="ECO:0000256" key="5">
    <source>
        <dbReference type="ARBA" id="ARBA00022306"/>
    </source>
</evidence>
<proteinExistence type="inferred from homology"/>
<reference evidence="16 17" key="1">
    <citation type="journal article" date="2018" name="G3 (Bethesda)">
        <title>A High-Quality Reference Genome for the Invasive Mosquitofish Gambusia affinis Using a Chicago Library.</title>
        <authorList>
            <person name="Hoffberg S.L."/>
            <person name="Troendle N.J."/>
            <person name="Glenn T.C."/>
            <person name="Mahmud O."/>
            <person name="Louha S."/>
            <person name="Chalopin D."/>
            <person name="Bennetzen J.L."/>
            <person name="Mauricio R."/>
        </authorList>
    </citation>
    <scope>NUCLEOTIDE SEQUENCE [LARGE SCALE GENOMIC DNA]</scope>
    <source>
        <strain evidence="16">NE01/NJP1002.9</strain>
        <tissue evidence="16">Muscle</tissue>
    </source>
</reference>
<evidence type="ECO:0000256" key="13">
    <source>
        <dbReference type="ARBA" id="ARBA00047162"/>
    </source>
</evidence>
<comment type="similarity">
    <text evidence="4">Belongs to the CCDC181 family.</text>
</comment>
<keyword evidence="10" id="KW-0969">Cilium</keyword>
<dbReference type="PANTHER" id="PTHR14320:SF2">
    <property type="entry name" value="COILED-COIL DOMAIN-CONTAINING PROTEIN 181"/>
    <property type="match status" value="1"/>
</dbReference>
<comment type="subcellular location">
    <subcellularLocation>
        <location evidence="2">Cell projection</location>
        <location evidence="2">Cilium</location>
        <location evidence="2">Flagellum</location>
    </subcellularLocation>
    <subcellularLocation>
        <location evidence="3">Cytoplasm</location>
        <location evidence="3">Cytoskeleton</location>
    </subcellularLocation>
</comment>
<feature type="region of interest" description="Disordered" evidence="14">
    <location>
        <begin position="207"/>
        <end position="261"/>
    </location>
</feature>
<dbReference type="GO" id="GO:0031514">
    <property type="term" value="C:motile cilium"/>
    <property type="evidence" value="ECO:0007669"/>
    <property type="project" value="UniProtKB-SubCell"/>
</dbReference>
<feature type="compositionally biased region" description="Basic and acidic residues" evidence="14">
    <location>
        <begin position="217"/>
        <end position="233"/>
    </location>
</feature>
<keyword evidence="9" id="KW-0175">Coiled coil</keyword>
<dbReference type="GO" id="GO:0008017">
    <property type="term" value="F:microtubule binding"/>
    <property type="evidence" value="ECO:0007669"/>
    <property type="project" value="InterPro"/>
</dbReference>
<evidence type="ECO:0000256" key="4">
    <source>
        <dbReference type="ARBA" id="ARBA00005737"/>
    </source>
</evidence>
<dbReference type="EMBL" id="NHOQ01001926">
    <property type="protein sequence ID" value="PWA20963.1"/>
    <property type="molecule type" value="Genomic_DNA"/>
</dbReference>
<evidence type="ECO:0000313" key="17">
    <source>
        <dbReference type="Proteomes" id="UP000250572"/>
    </source>
</evidence>
<evidence type="ECO:0000256" key="9">
    <source>
        <dbReference type="ARBA" id="ARBA00023054"/>
    </source>
</evidence>
<evidence type="ECO:0000256" key="12">
    <source>
        <dbReference type="ARBA" id="ARBA00023273"/>
    </source>
</evidence>
<keyword evidence="6" id="KW-0963">Cytoplasm</keyword>
<feature type="region of interest" description="Disordered" evidence="14">
    <location>
        <begin position="447"/>
        <end position="511"/>
    </location>
</feature>
<evidence type="ECO:0000256" key="6">
    <source>
        <dbReference type="ARBA" id="ARBA00022490"/>
    </source>
</evidence>
<feature type="region of interest" description="Disordered" evidence="14">
    <location>
        <begin position="532"/>
        <end position="554"/>
    </location>
</feature>
<dbReference type="InterPro" id="IPR026687">
    <property type="entry name" value="CCDC181"/>
</dbReference>
<dbReference type="PANTHER" id="PTHR14320">
    <property type="entry name" value="COILED-COIL DOMAIN-CONTAINING PROTEIN 181"/>
    <property type="match status" value="1"/>
</dbReference>
<evidence type="ECO:0000256" key="3">
    <source>
        <dbReference type="ARBA" id="ARBA00004245"/>
    </source>
</evidence>
<keyword evidence="8" id="KW-0282">Flagellum</keyword>
<evidence type="ECO:0000256" key="7">
    <source>
        <dbReference type="ARBA" id="ARBA00022701"/>
    </source>
</evidence>
<evidence type="ECO:0000256" key="2">
    <source>
        <dbReference type="ARBA" id="ARBA00004230"/>
    </source>
</evidence>
<keyword evidence="11" id="KW-0206">Cytoskeleton</keyword>
<evidence type="ECO:0000256" key="8">
    <source>
        <dbReference type="ARBA" id="ARBA00022846"/>
    </source>
</evidence>
<evidence type="ECO:0000256" key="10">
    <source>
        <dbReference type="ARBA" id="ARBA00023069"/>
    </source>
</evidence>
<feature type="signal peptide" evidence="15">
    <location>
        <begin position="1"/>
        <end position="24"/>
    </location>
</feature>
<keyword evidence="7" id="KW-0493">Microtubule</keyword>
<dbReference type="GO" id="GO:0005874">
    <property type="term" value="C:microtubule"/>
    <property type="evidence" value="ECO:0007669"/>
    <property type="project" value="UniProtKB-KW"/>
</dbReference>
<evidence type="ECO:0000256" key="11">
    <source>
        <dbReference type="ARBA" id="ARBA00023212"/>
    </source>
</evidence>
<keyword evidence="12" id="KW-0966">Cell projection</keyword>